<protein>
    <submittedName>
        <fullName evidence="2">Tetratricopeptide repeat protein</fullName>
    </submittedName>
</protein>
<dbReference type="SUPFAM" id="SSF48452">
    <property type="entry name" value="TPR-like"/>
    <property type="match status" value="1"/>
</dbReference>
<evidence type="ECO:0000256" key="1">
    <source>
        <dbReference type="PROSITE-ProRule" id="PRU00339"/>
    </source>
</evidence>
<gene>
    <name evidence="2" type="ORF">EJV47_22870</name>
</gene>
<accession>A0A3S0J6M1</accession>
<reference evidence="2 3" key="1">
    <citation type="submission" date="2018-12" db="EMBL/GenBank/DDBJ databases">
        <title>Hymenobacter gummosus sp. nov., isolated from a spring.</title>
        <authorList>
            <person name="Nie L."/>
        </authorList>
    </citation>
    <scope>NUCLEOTIDE SEQUENCE [LARGE SCALE GENOMIC DNA]</scope>
    <source>
        <strain evidence="2 3">KCTC 52166</strain>
    </source>
</reference>
<dbReference type="EMBL" id="RXOF01000017">
    <property type="protein sequence ID" value="RTQ46005.1"/>
    <property type="molecule type" value="Genomic_DNA"/>
</dbReference>
<name>A0A3S0J6M1_9BACT</name>
<dbReference type="Gene3D" id="1.25.40.10">
    <property type="entry name" value="Tetratricopeptide repeat domain"/>
    <property type="match status" value="1"/>
</dbReference>
<dbReference type="OrthoDB" id="638548at2"/>
<dbReference type="AlphaFoldDB" id="A0A3S0J6M1"/>
<sequence>MSAMITPEQFNQIGDLIWEAQGLHLRGKSAGAIKRYHEALALLGDAATESVDATTIYFNIGEIYWLRRDVGQALEYFRKAVHNKGGLGIAVLHLRLGQIRYEQGELAKAQDELMRAYLGAGAAVFADEDPKYYALIQPHIERT</sequence>
<keyword evidence="3" id="KW-1185">Reference proteome</keyword>
<keyword evidence="1" id="KW-0802">TPR repeat</keyword>
<dbReference type="PROSITE" id="PS50005">
    <property type="entry name" value="TPR"/>
    <property type="match status" value="1"/>
</dbReference>
<organism evidence="2 3">
    <name type="scientific">Hymenobacter gummosus</name>
    <dbReference type="NCBI Taxonomy" id="1776032"/>
    <lineage>
        <taxon>Bacteria</taxon>
        <taxon>Pseudomonadati</taxon>
        <taxon>Bacteroidota</taxon>
        <taxon>Cytophagia</taxon>
        <taxon>Cytophagales</taxon>
        <taxon>Hymenobacteraceae</taxon>
        <taxon>Hymenobacter</taxon>
    </lineage>
</organism>
<dbReference type="InterPro" id="IPR011990">
    <property type="entry name" value="TPR-like_helical_dom_sf"/>
</dbReference>
<dbReference type="Pfam" id="PF13432">
    <property type="entry name" value="TPR_16"/>
    <property type="match status" value="1"/>
</dbReference>
<feature type="repeat" description="TPR" evidence="1">
    <location>
        <begin position="54"/>
        <end position="87"/>
    </location>
</feature>
<evidence type="ECO:0000313" key="3">
    <source>
        <dbReference type="Proteomes" id="UP000282184"/>
    </source>
</evidence>
<dbReference type="Proteomes" id="UP000282184">
    <property type="component" value="Unassembled WGS sequence"/>
</dbReference>
<dbReference type="InterPro" id="IPR019734">
    <property type="entry name" value="TPR_rpt"/>
</dbReference>
<proteinExistence type="predicted"/>
<comment type="caution">
    <text evidence="2">The sequence shown here is derived from an EMBL/GenBank/DDBJ whole genome shotgun (WGS) entry which is preliminary data.</text>
</comment>
<evidence type="ECO:0000313" key="2">
    <source>
        <dbReference type="EMBL" id="RTQ46005.1"/>
    </source>
</evidence>